<keyword evidence="2" id="KW-0472">Membrane</keyword>
<evidence type="ECO:0000256" key="2">
    <source>
        <dbReference type="SAM" id="Phobius"/>
    </source>
</evidence>
<feature type="transmembrane region" description="Helical" evidence="2">
    <location>
        <begin position="12"/>
        <end position="34"/>
    </location>
</feature>
<feature type="compositionally biased region" description="Low complexity" evidence="1">
    <location>
        <begin position="37"/>
        <end position="53"/>
    </location>
</feature>
<gene>
    <name evidence="3" type="ORF">GCM10025863_19420</name>
</gene>
<accession>A0ABN6X3G2</accession>
<keyword evidence="4" id="KW-1185">Reference proteome</keyword>
<evidence type="ECO:0000256" key="1">
    <source>
        <dbReference type="SAM" id="MobiDB-lite"/>
    </source>
</evidence>
<protein>
    <submittedName>
        <fullName evidence="3">Uncharacterized protein</fullName>
    </submittedName>
</protein>
<reference evidence="4" key="1">
    <citation type="journal article" date="2019" name="Int. J. Syst. Evol. Microbiol.">
        <title>The Global Catalogue of Microorganisms (GCM) 10K type strain sequencing project: providing services to taxonomists for standard genome sequencing and annotation.</title>
        <authorList>
            <consortium name="The Broad Institute Genomics Platform"/>
            <consortium name="The Broad Institute Genome Sequencing Center for Infectious Disease"/>
            <person name="Wu L."/>
            <person name="Ma J."/>
        </authorList>
    </citation>
    <scope>NUCLEOTIDE SEQUENCE [LARGE SCALE GENOMIC DNA]</scope>
    <source>
        <strain evidence="4">NBRC 106310</strain>
    </source>
</reference>
<proteinExistence type="predicted"/>
<keyword evidence="2" id="KW-0812">Transmembrane</keyword>
<feature type="region of interest" description="Disordered" evidence="1">
    <location>
        <begin position="37"/>
        <end position="77"/>
    </location>
</feature>
<organism evidence="3 4">
    <name type="scientific">Microbacterium suwonense</name>
    <dbReference type="NCBI Taxonomy" id="683047"/>
    <lineage>
        <taxon>Bacteria</taxon>
        <taxon>Bacillati</taxon>
        <taxon>Actinomycetota</taxon>
        <taxon>Actinomycetes</taxon>
        <taxon>Micrococcales</taxon>
        <taxon>Microbacteriaceae</taxon>
        <taxon>Microbacterium</taxon>
    </lineage>
</organism>
<dbReference type="Proteomes" id="UP001321543">
    <property type="component" value="Chromosome"/>
</dbReference>
<evidence type="ECO:0000313" key="3">
    <source>
        <dbReference type="EMBL" id="BDZ39328.1"/>
    </source>
</evidence>
<evidence type="ECO:0000313" key="4">
    <source>
        <dbReference type="Proteomes" id="UP001321543"/>
    </source>
</evidence>
<dbReference type="EMBL" id="AP027728">
    <property type="protein sequence ID" value="BDZ39328.1"/>
    <property type="molecule type" value="Genomic_DNA"/>
</dbReference>
<keyword evidence="2" id="KW-1133">Transmembrane helix</keyword>
<name>A0ABN6X3G2_9MICO</name>
<sequence>MARERERGRHLLWAWIGGAVLVAGIIAILISSILSSPGPAPTATETAPTTTPTSAPPSNEPSDVVDSSVTDRGWVPEPITTDADAYIRSALEAAATFDTQLSDRDAWLTYLDTWFTPDTRYTSEADREDALALVRLTMRQAVVLPEDDWNSLASEKGRVRATVKGDIDYSPVSEDPTGLMKIGTVDVTLTFTRADNNGTENSYDEHARVSVQVLCGGETVPTPDSDQQPGDCKIVRYFSEPMEP</sequence>
<dbReference type="RefSeq" id="WP_286299376.1">
    <property type="nucleotide sequence ID" value="NZ_AP027728.1"/>
</dbReference>